<dbReference type="Pfam" id="PF13414">
    <property type="entry name" value="TPR_11"/>
    <property type="match status" value="1"/>
</dbReference>
<evidence type="ECO:0000313" key="6">
    <source>
        <dbReference type="Proteomes" id="UP001381693"/>
    </source>
</evidence>
<dbReference type="PANTHER" id="PTHR22904">
    <property type="entry name" value="TPR REPEAT CONTAINING PROTEIN"/>
    <property type="match status" value="1"/>
</dbReference>
<evidence type="ECO:0000256" key="2">
    <source>
        <dbReference type="ARBA" id="ARBA00022803"/>
    </source>
</evidence>
<keyword evidence="6" id="KW-1185">Reference proteome</keyword>
<feature type="transmembrane region" description="Helical" evidence="4">
    <location>
        <begin position="151"/>
        <end position="172"/>
    </location>
</feature>
<dbReference type="PANTHER" id="PTHR22904:SF532">
    <property type="entry name" value="HEAT SHOCK PROTEIN STI1-LIKE PROTEIN"/>
    <property type="match status" value="1"/>
</dbReference>
<feature type="non-terminal residue" evidence="5">
    <location>
        <position position="1"/>
    </location>
</feature>
<dbReference type="GO" id="GO:0051879">
    <property type="term" value="F:Hsp90 protein binding"/>
    <property type="evidence" value="ECO:0007669"/>
    <property type="project" value="TreeGrafter"/>
</dbReference>
<proteinExistence type="predicted"/>
<dbReference type="SUPFAM" id="SSF48452">
    <property type="entry name" value="TPR-like"/>
    <property type="match status" value="1"/>
</dbReference>
<keyword evidence="4" id="KW-1133">Transmembrane helix</keyword>
<comment type="caution">
    <text evidence="5">The sequence shown here is derived from an EMBL/GenBank/DDBJ whole genome shotgun (WGS) entry which is preliminary data.</text>
</comment>
<evidence type="ECO:0000256" key="4">
    <source>
        <dbReference type="SAM" id="Phobius"/>
    </source>
</evidence>
<name>A0AAN8XLH6_HALRR</name>
<keyword evidence="1" id="KW-0677">Repeat</keyword>
<feature type="repeat" description="TPR" evidence="3">
    <location>
        <begin position="59"/>
        <end position="92"/>
    </location>
</feature>
<evidence type="ECO:0000256" key="3">
    <source>
        <dbReference type="PROSITE-ProRule" id="PRU00339"/>
    </source>
</evidence>
<feature type="repeat" description="TPR" evidence="3">
    <location>
        <begin position="93"/>
        <end position="126"/>
    </location>
</feature>
<protein>
    <submittedName>
        <fullName evidence="5">Uncharacterized protein</fullName>
    </submittedName>
</protein>
<dbReference type="PROSITE" id="PS50005">
    <property type="entry name" value="TPR"/>
    <property type="match status" value="2"/>
</dbReference>
<feature type="transmembrane region" description="Helical" evidence="4">
    <location>
        <begin position="184"/>
        <end position="205"/>
    </location>
</feature>
<dbReference type="SMART" id="SM00028">
    <property type="entry name" value="TPR"/>
    <property type="match status" value="3"/>
</dbReference>
<sequence>EEKSFGLVVSHTWQWSKMSTNAEKVTELRERGNECVRAGNHAEAVLHYSHAIKLDSRSPQLYSNRSLAFLKLQQYFYALEDAKETIRLDPNWAKGYFRKGEVEYATNHYADALESYRRASQLQDDPTLLECVLRTNREMTRQQKVDQQTPWVGAGIGLIIGVLIVVGDAVLAKESVLSHPVLQSIITVLFSLIGLGLGYCYRWYIQNQRSALLEPPIDLTGMLIVLLAVLLFVLALYT</sequence>
<reference evidence="5 6" key="1">
    <citation type="submission" date="2023-11" db="EMBL/GenBank/DDBJ databases">
        <title>Halocaridina rubra genome assembly.</title>
        <authorList>
            <person name="Smith C."/>
        </authorList>
    </citation>
    <scope>NUCLEOTIDE SEQUENCE [LARGE SCALE GENOMIC DNA]</scope>
    <source>
        <strain evidence="5">EP-1</strain>
        <tissue evidence="5">Whole</tissue>
    </source>
</reference>
<accession>A0AAN8XLH6</accession>
<dbReference type="InterPro" id="IPR019734">
    <property type="entry name" value="TPR_rpt"/>
</dbReference>
<keyword evidence="4" id="KW-0472">Membrane</keyword>
<keyword evidence="2 3" id="KW-0802">TPR repeat</keyword>
<feature type="transmembrane region" description="Helical" evidence="4">
    <location>
        <begin position="217"/>
        <end position="237"/>
    </location>
</feature>
<dbReference type="Gene3D" id="1.25.40.10">
    <property type="entry name" value="Tetratricopeptide repeat domain"/>
    <property type="match status" value="1"/>
</dbReference>
<dbReference type="EMBL" id="JAXCGZ010004589">
    <property type="protein sequence ID" value="KAK7081644.1"/>
    <property type="molecule type" value="Genomic_DNA"/>
</dbReference>
<organism evidence="5 6">
    <name type="scientific">Halocaridina rubra</name>
    <name type="common">Hawaiian red shrimp</name>
    <dbReference type="NCBI Taxonomy" id="373956"/>
    <lineage>
        <taxon>Eukaryota</taxon>
        <taxon>Metazoa</taxon>
        <taxon>Ecdysozoa</taxon>
        <taxon>Arthropoda</taxon>
        <taxon>Crustacea</taxon>
        <taxon>Multicrustacea</taxon>
        <taxon>Malacostraca</taxon>
        <taxon>Eumalacostraca</taxon>
        <taxon>Eucarida</taxon>
        <taxon>Decapoda</taxon>
        <taxon>Pleocyemata</taxon>
        <taxon>Caridea</taxon>
        <taxon>Atyoidea</taxon>
        <taxon>Atyidae</taxon>
        <taxon>Halocaridina</taxon>
    </lineage>
</organism>
<dbReference type="Proteomes" id="UP001381693">
    <property type="component" value="Unassembled WGS sequence"/>
</dbReference>
<dbReference type="InterPro" id="IPR011990">
    <property type="entry name" value="TPR-like_helical_dom_sf"/>
</dbReference>
<gene>
    <name evidence="5" type="ORF">SK128_015126</name>
</gene>
<evidence type="ECO:0000313" key="5">
    <source>
        <dbReference type="EMBL" id="KAK7081644.1"/>
    </source>
</evidence>
<dbReference type="AlphaFoldDB" id="A0AAN8XLH6"/>
<keyword evidence="4" id="KW-0812">Transmembrane</keyword>
<evidence type="ECO:0000256" key="1">
    <source>
        <dbReference type="ARBA" id="ARBA00022737"/>
    </source>
</evidence>